<gene>
    <name evidence="2" type="ORF">BN848_0011140</name>
</gene>
<feature type="transmembrane region" description="Helical" evidence="1">
    <location>
        <begin position="12"/>
        <end position="32"/>
    </location>
</feature>
<dbReference type="AlphaFoldDB" id="A0A096PCA5"/>
<dbReference type="EMBL" id="CBME010000169">
    <property type="protein sequence ID" value="CEG02611.1"/>
    <property type="molecule type" value="Genomic_DNA"/>
</dbReference>
<protein>
    <submittedName>
        <fullName evidence="2">WGS project CBME000000000 data, contig CS3487_c000169</fullName>
    </submittedName>
</protein>
<keyword evidence="1" id="KW-0812">Transmembrane</keyword>
<evidence type="ECO:0000256" key="1">
    <source>
        <dbReference type="SAM" id="Phobius"/>
    </source>
</evidence>
<feature type="transmembrane region" description="Helical" evidence="1">
    <location>
        <begin position="92"/>
        <end position="112"/>
    </location>
</feature>
<sequence>MRLLEERWTGPTKGIFAEVVLVVHVSPYYAAWKFFGRTVLMLLLSELRSPAYDAESQGHGTARASPVRSQVNLLTYVDQARRLPVWNMWHQSIIVVPSPVAILILSMGEFLFNIEHSQ</sequence>
<accession>A0A096PCA5</accession>
<proteinExistence type="predicted"/>
<reference evidence="2" key="1">
    <citation type="submission" date="2013-05" db="EMBL/GenBank/DDBJ databases">
        <title>Draft genome sequences of six wheat associated Fusarium spp. isolates.</title>
        <authorList>
            <person name="Moolhuijzen P.M."/>
            <person name="Manners J.M."/>
            <person name="Wilcox S."/>
            <person name="Bellgard M.I."/>
            <person name="Gardiner D.M."/>
        </authorList>
    </citation>
    <scope>NUCLEOTIDE SEQUENCE</scope>
    <source>
        <strain evidence="2">CS3487</strain>
        <strain evidence="2">CS3487</strain>
    </source>
</reference>
<comment type="caution">
    <text evidence="2">The sequence shown here is derived from an EMBL/GenBank/DDBJ whole genome shotgun (WGS) entry which is preliminary data.</text>
</comment>
<keyword evidence="1" id="KW-0472">Membrane</keyword>
<keyword evidence="1" id="KW-1133">Transmembrane helix</keyword>
<name>A0A096PCA5_FUSPS</name>
<evidence type="ECO:0000313" key="2">
    <source>
        <dbReference type="EMBL" id="CEG02611.1"/>
    </source>
</evidence>
<organism evidence="2">
    <name type="scientific">Fusarium pseudograminearum CS3487</name>
    <dbReference type="NCBI Taxonomy" id="1318458"/>
    <lineage>
        <taxon>Eukaryota</taxon>
        <taxon>Fungi</taxon>
        <taxon>Dikarya</taxon>
        <taxon>Ascomycota</taxon>
        <taxon>Pezizomycotina</taxon>
        <taxon>Sordariomycetes</taxon>
        <taxon>Hypocreomycetidae</taxon>
        <taxon>Hypocreales</taxon>
        <taxon>Nectriaceae</taxon>
        <taxon>Fusarium</taxon>
    </lineage>
</organism>